<evidence type="ECO:0000259" key="3">
    <source>
        <dbReference type="Pfam" id="PF19051"/>
    </source>
</evidence>
<feature type="compositionally biased region" description="Polar residues" evidence="1">
    <location>
        <begin position="24"/>
        <end position="45"/>
    </location>
</feature>
<dbReference type="OrthoDB" id="9788246at2"/>
<evidence type="ECO:0000259" key="2">
    <source>
        <dbReference type="Pfam" id="PF01408"/>
    </source>
</evidence>
<evidence type="ECO:0000313" key="5">
    <source>
        <dbReference type="Proteomes" id="UP000225740"/>
    </source>
</evidence>
<proteinExistence type="predicted"/>
<dbReference type="RefSeq" id="WP_099262285.1">
    <property type="nucleotide sequence ID" value="NZ_NIZW01000015.1"/>
</dbReference>
<dbReference type="Pfam" id="PF01408">
    <property type="entry name" value="GFO_IDH_MocA"/>
    <property type="match status" value="1"/>
</dbReference>
<dbReference type="Pfam" id="PF19051">
    <property type="entry name" value="GFO_IDH_MocA_C2"/>
    <property type="match status" value="1"/>
</dbReference>
<dbReference type="PANTHER" id="PTHR43818:SF5">
    <property type="entry name" value="OXIDOREDUCTASE FAMILY PROTEIN"/>
    <property type="match status" value="1"/>
</dbReference>
<comment type="caution">
    <text evidence="4">The sequence shown here is derived from an EMBL/GenBank/DDBJ whole genome shotgun (WGS) entry which is preliminary data.</text>
</comment>
<dbReference type="Gene3D" id="3.40.50.720">
    <property type="entry name" value="NAD(P)-binding Rossmann-like Domain"/>
    <property type="match status" value="1"/>
</dbReference>
<dbReference type="EMBL" id="NIZW01000015">
    <property type="protein sequence ID" value="PHQ33722.1"/>
    <property type="molecule type" value="Genomic_DNA"/>
</dbReference>
<name>A0A2G1W3X0_9BACT</name>
<dbReference type="PANTHER" id="PTHR43818">
    <property type="entry name" value="BCDNA.GH03377"/>
    <property type="match status" value="1"/>
</dbReference>
<evidence type="ECO:0000313" key="4">
    <source>
        <dbReference type="EMBL" id="PHQ33722.1"/>
    </source>
</evidence>
<dbReference type="SUPFAM" id="SSF51735">
    <property type="entry name" value="NAD(P)-binding Rossmann-fold domains"/>
    <property type="match status" value="1"/>
</dbReference>
<dbReference type="Gene3D" id="3.30.360.10">
    <property type="entry name" value="Dihydrodipicolinate Reductase, domain 2"/>
    <property type="match status" value="1"/>
</dbReference>
<feature type="domain" description="Gfo/Idh/MocA-like oxidoreductase bacterial type C-terminal" evidence="3">
    <location>
        <begin position="249"/>
        <end position="458"/>
    </location>
</feature>
<dbReference type="GeneID" id="90610170"/>
<gene>
    <name evidence="4" type="ORF">CEE69_19355</name>
</gene>
<accession>A0A2G1W3X0</accession>
<reference evidence="4 5" key="1">
    <citation type="submission" date="2017-06" db="EMBL/GenBank/DDBJ databases">
        <title>Description of Rhodopirellula bahusiensis sp. nov.</title>
        <authorList>
            <person name="Kizina J."/>
            <person name="Harder J."/>
        </authorList>
    </citation>
    <scope>NUCLEOTIDE SEQUENCE [LARGE SCALE GENOMIC DNA]</scope>
    <source>
        <strain evidence="4 5">SWK21</strain>
    </source>
</reference>
<dbReference type="GO" id="GO:0000166">
    <property type="term" value="F:nucleotide binding"/>
    <property type="evidence" value="ECO:0007669"/>
    <property type="project" value="InterPro"/>
</dbReference>
<dbReference type="SUPFAM" id="SSF55347">
    <property type="entry name" value="Glyceraldehyde-3-phosphate dehydrogenase-like, C-terminal domain"/>
    <property type="match status" value="1"/>
</dbReference>
<dbReference type="AlphaFoldDB" id="A0A2G1W3X0"/>
<feature type="domain" description="Gfo/Idh/MocA-like oxidoreductase N-terminal" evidence="2">
    <location>
        <begin position="84"/>
        <end position="207"/>
    </location>
</feature>
<evidence type="ECO:0000256" key="1">
    <source>
        <dbReference type="SAM" id="MobiDB-lite"/>
    </source>
</evidence>
<protein>
    <submittedName>
        <fullName evidence="4">Dehydrogenase</fullName>
    </submittedName>
</protein>
<organism evidence="4 5">
    <name type="scientific">Rhodopirellula bahusiensis</name>
    <dbReference type="NCBI Taxonomy" id="2014065"/>
    <lineage>
        <taxon>Bacteria</taxon>
        <taxon>Pseudomonadati</taxon>
        <taxon>Planctomycetota</taxon>
        <taxon>Planctomycetia</taxon>
        <taxon>Pirellulales</taxon>
        <taxon>Pirellulaceae</taxon>
        <taxon>Rhodopirellula</taxon>
    </lineage>
</organism>
<dbReference type="InterPro" id="IPR036291">
    <property type="entry name" value="NAD(P)-bd_dom_sf"/>
</dbReference>
<feature type="region of interest" description="Disordered" evidence="1">
    <location>
        <begin position="24"/>
        <end position="48"/>
    </location>
</feature>
<dbReference type="InterPro" id="IPR050463">
    <property type="entry name" value="Gfo/Idh/MocA_oxidrdct_glycsds"/>
</dbReference>
<dbReference type="InterPro" id="IPR000683">
    <property type="entry name" value="Gfo/Idh/MocA-like_OxRdtase_N"/>
</dbReference>
<dbReference type="InterPro" id="IPR043906">
    <property type="entry name" value="Gfo/Idh/MocA_OxRdtase_bact_C"/>
</dbReference>
<sequence length="474" mass="51938">MRRCCAKSSLFGEPRSTLSIQPKDSAVTKRSQYPGVQSSASTQTNHRARDRRLFLKAGAALSATVATRTVLAETSPSKSPNDVVRIGIMGVNNRGAALAKGFIKDPGSDVVAICDVDSRASEKVAGSIADGQRHRPKTFVDVRKMLDEGNVDALVVAAPNHWHAPATILGCAAGKHVYVEKPCSQTAEEGVLAVEAARKHNRVVQMGSQRRSWPAIIRAIELVHSGGIGDVSYSRSWYNNRRPSIGHGQTASVPDWLNWDLWQGPAPRREYVDNLVHYNWHWRWHWGNGELGNNGIHVLDLARWGLQVTTPSRVRAGGGKYRHDDDQETPDTMMVTYDFPEGKTATWEGLSWSPLGPHDAAVGVSFHGSEGSIVIRGNGFTRFDDHNKEIETVNDEGGDTSHLADFLDATRTGRLPNADIQEAHLSTLLCHLGNMAYRSSSELEIDSATGKPVGNSDALSYWGREYQPGWKPVV</sequence>
<dbReference type="Proteomes" id="UP000225740">
    <property type="component" value="Unassembled WGS sequence"/>
</dbReference>
<keyword evidence="5" id="KW-1185">Reference proteome</keyword>